<feature type="transmembrane region" description="Helical" evidence="1">
    <location>
        <begin position="43"/>
        <end position="64"/>
    </location>
</feature>
<evidence type="ECO:0000256" key="1">
    <source>
        <dbReference type="SAM" id="Phobius"/>
    </source>
</evidence>
<keyword evidence="1" id="KW-0812">Transmembrane</keyword>
<gene>
    <name evidence="2" type="ORF">ALTATR162_LOCUS6848</name>
</gene>
<dbReference type="GeneID" id="67018782"/>
<evidence type="ECO:0000313" key="3">
    <source>
        <dbReference type="Proteomes" id="UP000676310"/>
    </source>
</evidence>
<dbReference type="EMBL" id="CAJRGZ010000019">
    <property type="protein sequence ID" value="CAG5165841.1"/>
    <property type="molecule type" value="Genomic_DNA"/>
</dbReference>
<evidence type="ECO:0000313" key="2">
    <source>
        <dbReference type="EMBL" id="CAG5165841.1"/>
    </source>
</evidence>
<accession>A0A8J2IA88</accession>
<organism evidence="2 3">
    <name type="scientific">Alternaria atra</name>
    <dbReference type="NCBI Taxonomy" id="119953"/>
    <lineage>
        <taxon>Eukaryota</taxon>
        <taxon>Fungi</taxon>
        <taxon>Dikarya</taxon>
        <taxon>Ascomycota</taxon>
        <taxon>Pezizomycotina</taxon>
        <taxon>Dothideomycetes</taxon>
        <taxon>Pleosporomycetidae</taxon>
        <taxon>Pleosporales</taxon>
        <taxon>Pleosporineae</taxon>
        <taxon>Pleosporaceae</taxon>
        <taxon>Alternaria</taxon>
        <taxon>Alternaria sect. Ulocladioides</taxon>
    </lineage>
</organism>
<feature type="transmembrane region" description="Helical" evidence="1">
    <location>
        <begin position="513"/>
        <end position="538"/>
    </location>
</feature>
<reference evidence="2" key="1">
    <citation type="submission" date="2021-05" db="EMBL/GenBank/DDBJ databases">
        <authorList>
            <person name="Stam R."/>
        </authorList>
    </citation>
    <scope>NUCLEOTIDE SEQUENCE</scope>
    <source>
        <strain evidence="2">CS162</strain>
    </source>
</reference>
<dbReference type="InterPro" id="IPR053008">
    <property type="entry name" value="Phomopsin_biosynth_assoc"/>
</dbReference>
<proteinExistence type="predicted"/>
<keyword evidence="3" id="KW-1185">Reference proteome</keyword>
<dbReference type="OrthoDB" id="3664033at2759"/>
<protein>
    <submittedName>
        <fullName evidence="2">Uncharacterized protein</fullName>
    </submittedName>
</protein>
<sequence length="588" mass="66350">MGSLLTKPSRRDSTKEYVAIPNPESTIPADLHGREKRRRLPKVVIMVAVAVILILLVPVSYFLFATSTRSNAFNRTSLHIQHDDKGTFIACPENPSSARKSGCSFDLLANGWIPDLCFDATMHHDFVDGKDYGFFKDRNGEHRVHQDTVMEGDNSRYPDGLWVTFEEHLNHCRYLVNGSIRAVSRPHGPFLDVYLDRDHMMHCYGVLGENRPSSHIETLPIALCNSYQYHQVHGLMAFAPMPENPFASQALNDLEVVERKRICVTETFSKTGWRWMIYWRAGFQAMMKISNVTWFFALWLSIRACAKGLYLFRIGNGKFGSKITMRESILSTFLAIIRSQAQPKWGLFWHSYFLCTDDVNDFITDYTVAWKLQNQFDVWEIVVFIDNDCPLVVPCSTADDWEDEALLKHLRIFYDLNRAAGGIFESFGAKSSQRIDIVKLQSGLTVGKRVGAPLALGNHGPYNRQICHFKRPNGVEGKVLKTRLIENQVLESTNNRSHALNIVRTWDPYATSILVLFPVLFSLVVSIIWSVVGAMLGAGAHATTQTGFTIGSYVVTAGALLIALVAFLDTKVNAMDVDHRSKGHGYTE</sequence>
<comment type="caution">
    <text evidence="2">The sequence shown here is derived from an EMBL/GenBank/DDBJ whole genome shotgun (WGS) entry which is preliminary data.</text>
</comment>
<dbReference type="PANTHER" id="PTHR35896">
    <property type="entry name" value="IG-LIKE DOMAIN-CONTAINING PROTEIN"/>
    <property type="match status" value="1"/>
</dbReference>
<feature type="transmembrane region" description="Helical" evidence="1">
    <location>
        <begin position="550"/>
        <end position="568"/>
    </location>
</feature>
<dbReference type="PANTHER" id="PTHR35896:SF3">
    <property type="entry name" value="MAJOR FACILITATOR SUPERFAMILY TRANSPORTER"/>
    <property type="match status" value="1"/>
</dbReference>
<dbReference type="RefSeq" id="XP_043170408.1">
    <property type="nucleotide sequence ID" value="XM_043314473.1"/>
</dbReference>
<dbReference type="AlphaFoldDB" id="A0A8J2IA88"/>
<feature type="transmembrane region" description="Helical" evidence="1">
    <location>
        <begin position="292"/>
        <end position="312"/>
    </location>
</feature>
<keyword evidence="1" id="KW-0472">Membrane</keyword>
<dbReference type="Proteomes" id="UP000676310">
    <property type="component" value="Unassembled WGS sequence"/>
</dbReference>
<name>A0A8J2IA88_9PLEO</name>
<keyword evidence="1" id="KW-1133">Transmembrane helix</keyword>